<dbReference type="NCBIfam" id="TIGR01930">
    <property type="entry name" value="AcCoA-C-Actrans"/>
    <property type="match status" value="1"/>
</dbReference>
<dbReference type="EMBL" id="UOET01000560">
    <property type="protein sequence ID" value="VAW30754.1"/>
    <property type="molecule type" value="Genomic_DNA"/>
</dbReference>
<dbReference type="InterPro" id="IPR020616">
    <property type="entry name" value="Thiolase_N"/>
</dbReference>
<dbReference type="InterPro" id="IPR020617">
    <property type="entry name" value="Thiolase_C"/>
</dbReference>
<dbReference type="PANTHER" id="PTHR43853">
    <property type="entry name" value="3-KETOACYL-COA THIOLASE, PEROXISOMAL"/>
    <property type="match status" value="1"/>
</dbReference>
<protein>
    <recommendedName>
        <fullName evidence="4">acetyl-CoA C-acyltransferase</fullName>
        <ecNumber evidence="4">2.3.1.16</ecNumber>
    </recommendedName>
</protein>
<feature type="domain" description="Thiolase C-terminal" evidence="6">
    <location>
        <begin position="163"/>
        <end position="283"/>
    </location>
</feature>
<dbReference type="GO" id="GO:0005737">
    <property type="term" value="C:cytoplasm"/>
    <property type="evidence" value="ECO:0007669"/>
    <property type="project" value="UniProtKB-ARBA"/>
</dbReference>
<dbReference type="InterPro" id="IPR002155">
    <property type="entry name" value="Thiolase"/>
</dbReference>
<dbReference type="InterPro" id="IPR016039">
    <property type="entry name" value="Thiolase-like"/>
</dbReference>
<evidence type="ECO:0000256" key="1">
    <source>
        <dbReference type="ARBA" id="ARBA00010982"/>
    </source>
</evidence>
<accession>A0A3B0VG90</accession>
<evidence type="ECO:0000259" key="6">
    <source>
        <dbReference type="Pfam" id="PF02803"/>
    </source>
</evidence>
<gene>
    <name evidence="7" type="ORF">MNBD_BACTEROID07-425</name>
</gene>
<keyword evidence="3 7" id="KW-0012">Acyltransferase</keyword>
<evidence type="ECO:0000259" key="5">
    <source>
        <dbReference type="Pfam" id="PF00108"/>
    </source>
</evidence>
<dbReference type="PROSITE" id="PS00099">
    <property type="entry name" value="THIOLASE_3"/>
    <property type="match status" value="1"/>
</dbReference>
<dbReference type="GO" id="GO:0010124">
    <property type="term" value="P:phenylacetate catabolic process"/>
    <property type="evidence" value="ECO:0007669"/>
    <property type="project" value="TreeGrafter"/>
</dbReference>
<dbReference type="PANTHER" id="PTHR43853:SF21">
    <property type="entry name" value="STEROID 3-KETOACYL-COA THIOLASE"/>
    <property type="match status" value="1"/>
</dbReference>
<sequence>SASIADVVVAGGAETMSMINMGGWRLVPNPDVAKTNPNWYLSMGLTSEMVAREYNLKREDLDEFSANSYAKAYNAIDKGYFKDQIVPYTVKENYVADGKIKTREKIFDVDECPRRGTTKAALARLRPAFAADGISTAGNSSQMSDGAAFVLVVSEKILKRHNLKPIARLVDYQVAGVDPYKMGVGPIKAIPKVLKHAGMKLDDMDLIELNEAFATQSMVVVKETGINPDILNVNGGAIALGHPLGCTGAKLTVQILNELKRRNKKYGMVTMCIGTGQGAAGIYEML</sequence>
<dbReference type="PROSITE" id="PS00737">
    <property type="entry name" value="THIOLASE_2"/>
    <property type="match status" value="1"/>
</dbReference>
<reference evidence="7" key="1">
    <citation type="submission" date="2018-06" db="EMBL/GenBank/DDBJ databases">
        <authorList>
            <person name="Zhirakovskaya E."/>
        </authorList>
    </citation>
    <scope>NUCLEOTIDE SEQUENCE</scope>
</reference>
<evidence type="ECO:0000256" key="2">
    <source>
        <dbReference type="ARBA" id="ARBA00022679"/>
    </source>
</evidence>
<dbReference type="SUPFAM" id="SSF53901">
    <property type="entry name" value="Thiolase-like"/>
    <property type="match status" value="2"/>
</dbReference>
<dbReference type="GO" id="GO:0006635">
    <property type="term" value="P:fatty acid beta-oxidation"/>
    <property type="evidence" value="ECO:0007669"/>
    <property type="project" value="TreeGrafter"/>
</dbReference>
<dbReference type="Pfam" id="PF02803">
    <property type="entry name" value="Thiolase_C"/>
    <property type="match status" value="1"/>
</dbReference>
<comment type="similarity">
    <text evidence="1">Belongs to the thiolase-like superfamily. Thiolase family.</text>
</comment>
<proteinExistence type="inferred from homology"/>
<dbReference type="InterPro" id="IPR050215">
    <property type="entry name" value="Thiolase-like_sf_Thiolase"/>
</dbReference>
<keyword evidence="2 7" id="KW-0808">Transferase</keyword>
<dbReference type="EC" id="2.3.1.16" evidence="4"/>
<evidence type="ECO:0000256" key="3">
    <source>
        <dbReference type="ARBA" id="ARBA00023315"/>
    </source>
</evidence>
<name>A0A3B0VG90_9ZZZZ</name>
<dbReference type="CDD" id="cd00751">
    <property type="entry name" value="thiolase"/>
    <property type="match status" value="1"/>
</dbReference>
<dbReference type="Gene3D" id="3.40.47.10">
    <property type="match status" value="2"/>
</dbReference>
<feature type="non-terminal residue" evidence="7">
    <location>
        <position position="1"/>
    </location>
</feature>
<evidence type="ECO:0000313" key="7">
    <source>
        <dbReference type="EMBL" id="VAW30754.1"/>
    </source>
</evidence>
<evidence type="ECO:0000256" key="4">
    <source>
        <dbReference type="ARBA" id="ARBA00024073"/>
    </source>
</evidence>
<feature type="domain" description="Thiolase N-terminal" evidence="5">
    <location>
        <begin position="5"/>
        <end position="155"/>
    </location>
</feature>
<dbReference type="InterPro" id="IPR020610">
    <property type="entry name" value="Thiolase_AS"/>
</dbReference>
<dbReference type="AlphaFoldDB" id="A0A3B0VG90"/>
<organism evidence="7">
    <name type="scientific">hydrothermal vent metagenome</name>
    <dbReference type="NCBI Taxonomy" id="652676"/>
    <lineage>
        <taxon>unclassified sequences</taxon>
        <taxon>metagenomes</taxon>
        <taxon>ecological metagenomes</taxon>
    </lineage>
</organism>
<dbReference type="GO" id="GO:0003988">
    <property type="term" value="F:acetyl-CoA C-acyltransferase activity"/>
    <property type="evidence" value="ECO:0007669"/>
    <property type="project" value="UniProtKB-EC"/>
</dbReference>
<dbReference type="InterPro" id="IPR020613">
    <property type="entry name" value="Thiolase_CS"/>
</dbReference>
<dbReference type="Pfam" id="PF00108">
    <property type="entry name" value="Thiolase_N"/>
    <property type="match status" value="1"/>
</dbReference>